<evidence type="ECO:0000313" key="3">
    <source>
        <dbReference type="Proteomes" id="UP000015523"/>
    </source>
</evidence>
<dbReference type="EMBL" id="AUWY01000071">
    <property type="protein sequence ID" value="EQB32518.1"/>
    <property type="molecule type" value="Genomic_DNA"/>
</dbReference>
<keyword evidence="1" id="KW-0472">Membrane</keyword>
<accession>T0KGC7</accession>
<keyword evidence="1" id="KW-0812">Transmembrane</keyword>
<gene>
    <name evidence="2" type="ORF">M529_09745</name>
</gene>
<reference evidence="2 3" key="1">
    <citation type="journal article" date="2013" name="Genome Announc.">
        <title>Draft Genome Sequence of Sphingobium ummariense Strain RL-3, a Hexachlorocyclohexane-Degrading Bacterium.</title>
        <authorList>
            <person name="Kohli P."/>
            <person name="Dua A."/>
            <person name="Sangwan N."/>
            <person name="Oldach P."/>
            <person name="Khurana J.P."/>
            <person name="Lal R."/>
        </authorList>
    </citation>
    <scope>NUCLEOTIDE SEQUENCE [LARGE SCALE GENOMIC DNA]</scope>
    <source>
        <strain evidence="2 3">RL-3</strain>
    </source>
</reference>
<sequence length="43" mass="4318">MRKIEKAIAVPIAHMVHPAELALGGAIALAGVALMLGQIAASL</sequence>
<keyword evidence="1" id="KW-1133">Transmembrane helix</keyword>
<evidence type="ECO:0000256" key="1">
    <source>
        <dbReference type="SAM" id="Phobius"/>
    </source>
</evidence>
<evidence type="ECO:0000313" key="2">
    <source>
        <dbReference type="EMBL" id="EQB32518.1"/>
    </source>
</evidence>
<dbReference type="Proteomes" id="UP000015523">
    <property type="component" value="Unassembled WGS sequence"/>
</dbReference>
<organism evidence="2 3">
    <name type="scientific">Sphingobium ummariense RL-3</name>
    <dbReference type="NCBI Taxonomy" id="1346791"/>
    <lineage>
        <taxon>Bacteria</taxon>
        <taxon>Pseudomonadati</taxon>
        <taxon>Pseudomonadota</taxon>
        <taxon>Alphaproteobacteria</taxon>
        <taxon>Sphingomonadales</taxon>
        <taxon>Sphingomonadaceae</taxon>
        <taxon>Sphingobium</taxon>
    </lineage>
</organism>
<keyword evidence="3" id="KW-1185">Reference proteome</keyword>
<dbReference type="AlphaFoldDB" id="T0KGC7"/>
<comment type="caution">
    <text evidence="2">The sequence shown here is derived from an EMBL/GenBank/DDBJ whole genome shotgun (WGS) entry which is preliminary data.</text>
</comment>
<dbReference type="PATRIC" id="fig|1346791.3.peg.1874"/>
<name>T0KGC7_9SPHN</name>
<dbReference type="RefSeq" id="WP_021317775.1">
    <property type="nucleotide sequence ID" value="NZ_AUWY01000071.1"/>
</dbReference>
<protein>
    <submittedName>
        <fullName evidence="2">Uncharacterized protein</fullName>
    </submittedName>
</protein>
<proteinExistence type="predicted"/>
<feature type="transmembrane region" description="Helical" evidence="1">
    <location>
        <begin position="21"/>
        <end position="41"/>
    </location>
</feature>